<name>A0A2T5CMY4_ALCXX</name>
<proteinExistence type="inferred from homology"/>
<dbReference type="SUPFAM" id="SSF52402">
    <property type="entry name" value="Adenine nucleotide alpha hydrolases-like"/>
    <property type="match status" value="2"/>
</dbReference>
<sequence>MSKVLACIDASHYAAAVCDLSAWAAHRLSWRVELLHVVQRKSAVTARHDLSGAIGLGVKSELLEELTRIEEAQGKLAVEGGRALLATAEERLRAAGIGDVSTVHLHGGIVETIIEREAEAGLVVMGKRGASSEFAAGHLGSKIERVLRASNKPLFVAPERHVPPMRAVIAYDGGKSIARAIALLTSTPMLDGLPIHLVRAGAESQENRAQMEQVVQLFAQSGRTATFSITPGAPEKVIADCVAGGPMSVLVMGAYGHSPLRNLIVGSTTTAMIRAVEVPILLAR</sequence>
<dbReference type="EMBL" id="QVXO01000003">
    <property type="protein sequence ID" value="RPJ93251.1"/>
    <property type="molecule type" value="Genomic_DNA"/>
</dbReference>
<evidence type="ECO:0000313" key="3">
    <source>
        <dbReference type="EMBL" id="RPJ93251.1"/>
    </source>
</evidence>
<dbReference type="AlphaFoldDB" id="A0A2T5CMY4"/>
<dbReference type="Pfam" id="PF00582">
    <property type="entry name" value="Usp"/>
    <property type="match status" value="2"/>
</dbReference>
<gene>
    <name evidence="3" type="ORF">DY367_02660</name>
</gene>
<feature type="domain" description="UspA" evidence="2">
    <location>
        <begin position="2"/>
        <end position="157"/>
    </location>
</feature>
<dbReference type="Gene3D" id="3.40.50.12370">
    <property type="match status" value="1"/>
</dbReference>
<dbReference type="OrthoDB" id="9804721at2"/>
<dbReference type="InterPro" id="IPR006015">
    <property type="entry name" value="Universal_stress_UspA"/>
</dbReference>
<protein>
    <submittedName>
        <fullName evidence="3">Universal stress protein</fullName>
    </submittedName>
</protein>
<dbReference type="RefSeq" id="WP_006224631.1">
    <property type="nucleotide sequence ID" value="NZ_AP028040.1"/>
</dbReference>
<reference evidence="3 4" key="1">
    <citation type="submission" date="2018-08" db="EMBL/GenBank/DDBJ databases">
        <title>Achromobacter xylosoxidans Genome sequencing and assembly.</title>
        <authorList>
            <person name="Wang R."/>
            <person name="Rensing C."/>
            <person name="Li Y."/>
        </authorList>
    </citation>
    <scope>NUCLEOTIDE SEQUENCE [LARGE SCALE GENOMIC DNA]</scope>
    <source>
        <strain evidence="3 4">GD003A</strain>
    </source>
</reference>
<dbReference type="PRINTS" id="PR01438">
    <property type="entry name" value="UNVRSLSTRESS"/>
</dbReference>
<organism evidence="3 4">
    <name type="scientific">Alcaligenes xylosoxydans xylosoxydans</name>
    <name type="common">Achromobacter xylosoxidans</name>
    <dbReference type="NCBI Taxonomy" id="85698"/>
    <lineage>
        <taxon>Bacteria</taxon>
        <taxon>Pseudomonadati</taxon>
        <taxon>Pseudomonadota</taxon>
        <taxon>Betaproteobacteria</taxon>
        <taxon>Burkholderiales</taxon>
        <taxon>Alcaligenaceae</taxon>
        <taxon>Achromobacter</taxon>
    </lineage>
</organism>
<dbReference type="PANTHER" id="PTHR46268">
    <property type="entry name" value="STRESS RESPONSE PROTEIN NHAX"/>
    <property type="match status" value="1"/>
</dbReference>
<evidence type="ECO:0000256" key="1">
    <source>
        <dbReference type="ARBA" id="ARBA00008791"/>
    </source>
</evidence>
<evidence type="ECO:0000313" key="4">
    <source>
        <dbReference type="Proteomes" id="UP000285324"/>
    </source>
</evidence>
<evidence type="ECO:0000259" key="2">
    <source>
        <dbReference type="Pfam" id="PF00582"/>
    </source>
</evidence>
<dbReference type="Proteomes" id="UP000285324">
    <property type="component" value="Unassembled WGS sequence"/>
</dbReference>
<comment type="similarity">
    <text evidence="1">Belongs to the universal stress protein A family.</text>
</comment>
<feature type="domain" description="UspA" evidence="2">
    <location>
        <begin position="196"/>
        <end position="284"/>
    </location>
</feature>
<comment type="caution">
    <text evidence="3">The sequence shown here is derived from an EMBL/GenBank/DDBJ whole genome shotgun (WGS) entry which is preliminary data.</text>
</comment>
<accession>A0A2T5CMY4</accession>
<dbReference type="PANTHER" id="PTHR46268:SF6">
    <property type="entry name" value="UNIVERSAL STRESS PROTEIN UP12"/>
    <property type="match status" value="1"/>
</dbReference>
<dbReference type="InterPro" id="IPR006016">
    <property type="entry name" value="UspA"/>
</dbReference>
<dbReference type="CDD" id="cd00293">
    <property type="entry name" value="USP-like"/>
    <property type="match status" value="2"/>
</dbReference>